<comment type="subcellular location">
    <subcellularLocation>
        <location evidence="10">Cell membrane</location>
        <topology evidence="10">Multi-pass membrane protein</topology>
    </subcellularLocation>
    <subcellularLocation>
        <location evidence="2">Membrane</location>
        <topology evidence="2">Multi-pass membrane protein</topology>
    </subcellularLocation>
</comment>
<evidence type="ECO:0000256" key="4">
    <source>
        <dbReference type="ARBA" id="ARBA00022692"/>
    </source>
</evidence>
<dbReference type="SUPFAM" id="SSF81665">
    <property type="entry name" value="Calcium ATPase, transmembrane domain M"/>
    <property type="match status" value="1"/>
</dbReference>
<comment type="function">
    <text evidence="1">The plasma membrane ATPase of plants and fungi is a hydrogen ion pump. The proton gradient it generates drives the active transport of nutrients by H(+)-symport. The resulting external acidification and/or internal alkinization may mediate growth responses.</text>
</comment>
<evidence type="ECO:0000256" key="3">
    <source>
        <dbReference type="ARBA" id="ARBA00008804"/>
    </source>
</evidence>
<evidence type="ECO:0000256" key="5">
    <source>
        <dbReference type="ARBA" id="ARBA00022741"/>
    </source>
</evidence>
<dbReference type="SFLD" id="SFLDF00027">
    <property type="entry name" value="p-type_atpase"/>
    <property type="match status" value="1"/>
</dbReference>
<dbReference type="NCBIfam" id="TIGR01647">
    <property type="entry name" value="ATPase-IIIA_H"/>
    <property type="match status" value="1"/>
</dbReference>
<dbReference type="InterPro" id="IPR023214">
    <property type="entry name" value="HAD_sf"/>
</dbReference>
<dbReference type="Gene3D" id="3.40.50.1000">
    <property type="entry name" value="HAD superfamily/HAD-like"/>
    <property type="match status" value="1"/>
</dbReference>
<proteinExistence type="inferred from homology"/>
<keyword evidence="10" id="KW-0375">Hydrogen ion transport</keyword>
<organism evidence="13 14">
    <name type="scientific">Pseudomicrostroma glucosiphilum</name>
    <dbReference type="NCBI Taxonomy" id="1684307"/>
    <lineage>
        <taxon>Eukaryota</taxon>
        <taxon>Fungi</taxon>
        <taxon>Dikarya</taxon>
        <taxon>Basidiomycota</taxon>
        <taxon>Ustilaginomycotina</taxon>
        <taxon>Exobasidiomycetes</taxon>
        <taxon>Microstromatales</taxon>
        <taxon>Microstromatales incertae sedis</taxon>
        <taxon>Pseudomicrostroma</taxon>
    </lineage>
</organism>
<dbReference type="PROSITE" id="PS00154">
    <property type="entry name" value="ATPASE_E1_E2"/>
    <property type="match status" value="1"/>
</dbReference>
<feature type="compositionally biased region" description="Polar residues" evidence="11">
    <location>
        <begin position="34"/>
        <end position="48"/>
    </location>
</feature>
<dbReference type="Gene3D" id="1.20.1110.10">
    <property type="entry name" value="Calcium-transporting ATPase, transmembrane domain"/>
    <property type="match status" value="1"/>
</dbReference>
<dbReference type="SMART" id="SM00831">
    <property type="entry name" value="Cation_ATPase_N"/>
    <property type="match status" value="1"/>
</dbReference>
<evidence type="ECO:0000256" key="8">
    <source>
        <dbReference type="ARBA" id="ARBA00022989"/>
    </source>
</evidence>
<dbReference type="NCBIfam" id="TIGR01494">
    <property type="entry name" value="ATPase_P-type"/>
    <property type="match status" value="2"/>
</dbReference>
<feature type="transmembrane region" description="Helical" evidence="10">
    <location>
        <begin position="949"/>
        <end position="967"/>
    </location>
</feature>
<evidence type="ECO:0000256" key="7">
    <source>
        <dbReference type="ARBA" id="ARBA00022967"/>
    </source>
</evidence>
<dbReference type="SUPFAM" id="SSF56784">
    <property type="entry name" value="HAD-like"/>
    <property type="match status" value="1"/>
</dbReference>
<evidence type="ECO:0000313" key="13">
    <source>
        <dbReference type="EMBL" id="PWN23964.1"/>
    </source>
</evidence>
<dbReference type="SUPFAM" id="SSF81653">
    <property type="entry name" value="Calcium ATPase, transduction domain A"/>
    <property type="match status" value="2"/>
</dbReference>
<dbReference type="InterPro" id="IPR044492">
    <property type="entry name" value="P_typ_ATPase_HD_dom"/>
</dbReference>
<gene>
    <name evidence="13" type="ORF">BCV69DRAFT_279870</name>
</gene>
<dbReference type="RefSeq" id="XP_025351124.1">
    <property type="nucleotide sequence ID" value="XM_025491403.1"/>
</dbReference>
<dbReference type="Pfam" id="PF00702">
    <property type="entry name" value="Hydrolase"/>
    <property type="match status" value="1"/>
</dbReference>
<evidence type="ECO:0000256" key="6">
    <source>
        <dbReference type="ARBA" id="ARBA00022840"/>
    </source>
</evidence>
<evidence type="ECO:0000256" key="9">
    <source>
        <dbReference type="ARBA" id="ARBA00023136"/>
    </source>
</evidence>
<protein>
    <recommendedName>
        <fullName evidence="10">Plasma membrane ATPase</fullName>
        <ecNumber evidence="10">7.1.2.1</ecNumber>
    </recommendedName>
</protein>
<feature type="transmembrane region" description="Helical" evidence="10">
    <location>
        <begin position="797"/>
        <end position="819"/>
    </location>
</feature>
<dbReference type="InterPro" id="IPR004014">
    <property type="entry name" value="ATPase_P-typ_cation-transptr_N"/>
</dbReference>
<dbReference type="InterPro" id="IPR023299">
    <property type="entry name" value="ATPase_P-typ_cyto_dom_N"/>
</dbReference>
<dbReference type="GO" id="GO:0120029">
    <property type="term" value="P:proton export across plasma membrane"/>
    <property type="evidence" value="ECO:0007669"/>
    <property type="project" value="UniProtKB-UniRule"/>
</dbReference>
<dbReference type="InterPro" id="IPR036412">
    <property type="entry name" value="HAD-like_sf"/>
</dbReference>
<dbReference type="InterPro" id="IPR008250">
    <property type="entry name" value="ATPase_P-typ_transduc_dom_A_sf"/>
</dbReference>
<feature type="region of interest" description="Disordered" evidence="11">
    <location>
        <begin position="1"/>
        <end position="62"/>
    </location>
</feature>
<keyword evidence="7 10" id="KW-1278">Translocase</keyword>
<name>A0A316UGD5_9BASI</name>
<evidence type="ECO:0000256" key="10">
    <source>
        <dbReference type="RuleBase" id="RU362083"/>
    </source>
</evidence>
<dbReference type="InterPro" id="IPR023298">
    <property type="entry name" value="ATPase_P-typ_TM_dom_sf"/>
</dbReference>
<feature type="region of interest" description="Disordered" evidence="11">
    <location>
        <begin position="73"/>
        <end position="92"/>
    </location>
</feature>
<dbReference type="STRING" id="1684307.A0A316UGD5"/>
<evidence type="ECO:0000313" key="14">
    <source>
        <dbReference type="Proteomes" id="UP000245942"/>
    </source>
</evidence>
<dbReference type="PRINTS" id="PR00120">
    <property type="entry name" value="HATPASE"/>
</dbReference>
<dbReference type="PRINTS" id="PR00119">
    <property type="entry name" value="CATATPASE"/>
</dbReference>
<dbReference type="GO" id="GO:0016887">
    <property type="term" value="F:ATP hydrolysis activity"/>
    <property type="evidence" value="ECO:0007669"/>
    <property type="project" value="InterPro"/>
</dbReference>
<comment type="catalytic activity">
    <reaction evidence="10">
        <text>ATP + H2O + H(+)(in) = ADP + phosphate + 2 H(+)(out)</text>
        <dbReference type="Rhea" id="RHEA:20852"/>
        <dbReference type="ChEBI" id="CHEBI:15377"/>
        <dbReference type="ChEBI" id="CHEBI:15378"/>
        <dbReference type="ChEBI" id="CHEBI:30616"/>
        <dbReference type="ChEBI" id="CHEBI:43474"/>
        <dbReference type="ChEBI" id="CHEBI:456216"/>
        <dbReference type="EC" id="7.1.2.1"/>
    </reaction>
</comment>
<accession>A0A316UGD5</accession>
<keyword evidence="6 10" id="KW-0067">ATP-binding</keyword>
<keyword evidence="8 10" id="KW-1133">Transmembrane helix</keyword>
<dbReference type="Gene3D" id="3.40.1110.10">
    <property type="entry name" value="Calcium-transporting ATPase, cytoplasmic domain N"/>
    <property type="match status" value="1"/>
</dbReference>
<feature type="compositionally biased region" description="Basic and acidic residues" evidence="11">
    <location>
        <begin position="17"/>
        <end position="33"/>
    </location>
</feature>
<feature type="transmembrane region" description="Helical" evidence="10">
    <location>
        <begin position="407"/>
        <end position="438"/>
    </location>
</feature>
<dbReference type="Proteomes" id="UP000245942">
    <property type="component" value="Unassembled WGS sequence"/>
</dbReference>
<keyword evidence="14" id="KW-1185">Reference proteome</keyword>
<dbReference type="PANTHER" id="PTHR42861">
    <property type="entry name" value="CALCIUM-TRANSPORTING ATPASE"/>
    <property type="match status" value="1"/>
</dbReference>
<feature type="domain" description="Cation-transporting P-type ATPase N-terminal" evidence="12">
    <location>
        <begin position="111"/>
        <end position="184"/>
    </location>
</feature>
<dbReference type="FunFam" id="3.40.50.1000:FF:000008">
    <property type="entry name" value="Plasma membrane ATPase"/>
    <property type="match status" value="1"/>
</dbReference>
<dbReference type="InterPro" id="IPR018303">
    <property type="entry name" value="ATPase_P-typ_P_site"/>
</dbReference>
<dbReference type="FunFam" id="3.40.1110.10:FF:000005">
    <property type="entry name" value="Plasma membrane ATPase"/>
    <property type="match status" value="1"/>
</dbReference>
<keyword evidence="5 10" id="KW-0547">Nucleotide-binding</keyword>
<dbReference type="Pfam" id="PF00690">
    <property type="entry name" value="Cation_ATPase_N"/>
    <property type="match status" value="1"/>
</dbReference>
<dbReference type="GO" id="GO:0008553">
    <property type="term" value="F:P-type proton-exporting transporter activity"/>
    <property type="evidence" value="ECO:0007669"/>
    <property type="project" value="UniProtKB-UniRule"/>
</dbReference>
<dbReference type="InterPro" id="IPR001757">
    <property type="entry name" value="P_typ_ATPase"/>
</dbReference>
<comment type="caution">
    <text evidence="10">Lacks conserved residue(s) required for the propagation of feature annotation.</text>
</comment>
<evidence type="ECO:0000256" key="2">
    <source>
        <dbReference type="ARBA" id="ARBA00004141"/>
    </source>
</evidence>
<keyword evidence="10" id="KW-0813">Transport</keyword>
<dbReference type="AlphaFoldDB" id="A0A316UGD5"/>
<dbReference type="OrthoDB" id="116380at2759"/>
<keyword evidence="4 10" id="KW-0812">Transmembrane</keyword>
<evidence type="ECO:0000256" key="11">
    <source>
        <dbReference type="SAM" id="MobiDB-lite"/>
    </source>
</evidence>
<keyword evidence="9 10" id="KW-0472">Membrane</keyword>
<dbReference type="SFLD" id="SFLDG00002">
    <property type="entry name" value="C1.7:_P-type_atpase_like"/>
    <property type="match status" value="1"/>
</dbReference>
<comment type="similarity">
    <text evidence="3 10">Belongs to the cation transport ATPase (P-type) (TC 3.A.3) family. Type IIIA subfamily.</text>
</comment>
<dbReference type="InterPro" id="IPR006534">
    <property type="entry name" value="P-type_ATPase_IIIA"/>
</dbReference>
<feature type="transmembrane region" description="Helical" evidence="10">
    <location>
        <begin position="904"/>
        <end position="924"/>
    </location>
</feature>
<dbReference type="SFLD" id="SFLDS00003">
    <property type="entry name" value="Haloacid_Dehalogenase"/>
    <property type="match status" value="1"/>
</dbReference>
<dbReference type="InterPro" id="IPR059000">
    <property type="entry name" value="ATPase_P-type_domA"/>
</dbReference>
<keyword evidence="10" id="KW-0406">Ion transport</keyword>
<dbReference type="GO" id="GO:0005886">
    <property type="term" value="C:plasma membrane"/>
    <property type="evidence" value="ECO:0007669"/>
    <property type="project" value="UniProtKB-SubCell"/>
</dbReference>
<dbReference type="Pfam" id="PF00122">
    <property type="entry name" value="E1-E2_ATPase"/>
    <property type="match status" value="2"/>
</dbReference>
<evidence type="ECO:0000256" key="1">
    <source>
        <dbReference type="ARBA" id="ARBA00003417"/>
    </source>
</evidence>
<keyword evidence="10" id="KW-0460">Magnesium</keyword>
<dbReference type="GeneID" id="37013137"/>
<dbReference type="EMBL" id="KZ819321">
    <property type="protein sequence ID" value="PWN23964.1"/>
    <property type="molecule type" value="Genomic_DNA"/>
</dbReference>
<evidence type="ECO:0000259" key="12">
    <source>
        <dbReference type="SMART" id="SM00831"/>
    </source>
</evidence>
<feature type="transmembrane region" description="Helical" evidence="10">
    <location>
        <begin position="373"/>
        <end position="395"/>
    </location>
</feature>
<dbReference type="EC" id="7.1.2.1" evidence="10"/>
<dbReference type="Gene3D" id="2.70.150.10">
    <property type="entry name" value="Calcium-transporting ATPase, cytoplasmic transduction domain A"/>
    <property type="match status" value="1"/>
</dbReference>
<reference evidence="13 14" key="1">
    <citation type="journal article" date="2018" name="Mol. Biol. Evol.">
        <title>Broad Genomic Sampling Reveals a Smut Pathogenic Ancestry of the Fungal Clade Ustilaginomycotina.</title>
        <authorList>
            <person name="Kijpornyongpan T."/>
            <person name="Mondo S.J."/>
            <person name="Barry K."/>
            <person name="Sandor L."/>
            <person name="Lee J."/>
            <person name="Lipzen A."/>
            <person name="Pangilinan J."/>
            <person name="LaButti K."/>
            <person name="Hainaut M."/>
            <person name="Henrissat B."/>
            <person name="Grigoriev I.V."/>
            <person name="Spatafora J.W."/>
            <person name="Aime M.C."/>
        </authorList>
    </citation>
    <scope>NUCLEOTIDE SEQUENCE [LARGE SCALE GENOMIC DNA]</scope>
    <source>
        <strain evidence="13 14">MCA 4718</strain>
    </source>
</reference>
<feature type="transmembrane region" description="Helical" evidence="10">
    <location>
        <begin position="770"/>
        <end position="791"/>
    </location>
</feature>
<dbReference type="GO" id="GO:0005524">
    <property type="term" value="F:ATP binding"/>
    <property type="evidence" value="ECO:0007669"/>
    <property type="project" value="UniProtKB-UniRule"/>
</dbReference>
<feature type="transmembrane region" description="Helical" evidence="10">
    <location>
        <begin position="831"/>
        <end position="852"/>
    </location>
</feature>
<sequence length="1024" mass="111139">MSHTGPAPPLDSQNGSHHIDEPQHTDTHHHTDRQATNMSDSSGTQPEVSRQEKGGAGGNANDEYASLIEFIRNQKRSGGDEEENDGSKIIKKRSMLTPWKTREVRVNKDGEEETVAAKVPSSWLETDMTHGVSESDVTKRRQQFGYNELESPHENLLLKFFGFFTGPILYVMEIAAVLAAGLQDWIDFGVIAAILLLNAFVGWYQEKQAGDIVAQLKAGIALRTTVVRGGHEIELEARELVPGDVVVAEDGKTIPCDGRLLADYEDKDMSQANAIKEKMEASRRGGAGDDEDSEGIDKGPAIIACDQSAITGESLAVDKHIGDTVFYTTGCKRGKAYILCTDIAKQTFVGRTAALVLGGSKDKGHFQKVMDSIGTTLLVLVVVFILMFWIGGFFRNTGISNPADNNLLVYSLIFLIIGVPVGLPCVTTTTMAVGASYLARRQAIVQKLTAIESLAGVDILCSDKTGTLTANKLSIHEPFVSEGVDVNFMMAVAALASSHNIKSLDPIDKVTISTLKDYPGAIEELGSGWITHKFTPFDPVSKRIVAEVEKDGQQYIAAKGAPNAILKLCNPDAETAGVYRKVAGDFASRGFRSLGVAINEGGRWRLLGLLPMFDPPRGDTAATIAEAQSLGVGVKMLTGDAVAIAKETCKMLALGTKVYDSHRLIGSGGMAGSAIHDFVEAADGFAEVFPEHKYQVVEMLQNRGHLTAMTGDGVNDAPSLKKADCGIAVEGASDAARSAADVVFLDEGLSTIITSIKVARQIFHRMKAYIQYRISLCLHLEVYLVLTILILDEVIRVDLIVFLALFADVATIAIAYDTAPHARHPVEWQLPKIWIISIILGLLLAAGTWVIRGTLFLHNGGVIANFGNTQEILFLEVALTENWLIFVTRLGGGESAITLPSWQLVGAVFAVDVLATIFCLFGWLSGAPNRNPVTAPHGGWTDVVTVVRVWLYSFGVTVVITVVYFVLNRIPALDRLGRRQRSVKNQVLEDFMTNIQRLTIVHEKAEEGKPDVYSITQRLEVEDE</sequence>